<reference evidence="3" key="2">
    <citation type="submission" date="2023-05" db="EMBL/GenBank/DDBJ databases">
        <authorList>
            <consortium name="Lawrence Berkeley National Laboratory"/>
            <person name="Steindorff A."/>
            <person name="Hensen N."/>
            <person name="Bonometti L."/>
            <person name="Westerberg I."/>
            <person name="Brannstrom I.O."/>
            <person name="Guillou S."/>
            <person name="Cros-Aarteil S."/>
            <person name="Calhoun S."/>
            <person name="Haridas S."/>
            <person name="Kuo A."/>
            <person name="Mondo S."/>
            <person name="Pangilinan J."/>
            <person name="Riley R."/>
            <person name="Labutti K."/>
            <person name="Andreopoulos B."/>
            <person name="Lipzen A."/>
            <person name="Chen C."/>
            <person name="Yanf M."/>
            <person name="Daum C."/>
            <person name="Ng V."/>
            <person name="Clum A."/>
            <person name="Ohm R."/>
            <person name="Martin F."/>
            <person name="Silar P."/>
            <person name="Natvig D."/>
            <person name="Lalanne C."/>
            <person name="Gautier V."/>
            <person name="Ament-Velasquez S.L."/>
            <person name="Kruys A."/>
            <person name="Hutchinson M.I."/>
            <person name="Powell A.J."/>
            <person name="Barry K."/>
            <person name="Miller A.N."/>
            <person name="Grigoriev I.V."/>
            <person name="Debuchy R."/>
            <person name="Gladieux P."/>
            <person name="Thoren M.H."/>
            <person name="Johannesson H."/>
        </authorList>
    </citation>
    <scope>NUCLEOTIDE SEQUENCE</scope>
    <source>
        <strain evidence="3">PSN309</strain>
    </source>
</reference>
<feature type="compositionally biased region" description="Polar residues" evidence="1">
    <location>
        <begin position="57"/>
        <end position="66"/>
    </location>
</feature>
<proteinExistence type="predicted"/>
<dbReference type="Pfam" id="PF04424">
    <property type="entry name" value="MINDY_DUB"/>
    <property type="match status" value="1"/>
</dbReference>
<dbReference type="GO" id="GO:1990380">
    <property type="term" value="F:K48-linked deubiquitinase activity"/>
    <property type="evidence" value="ECO:0007669"/>
    <property type="project" value="InterPro"/>
</dbReference>
<feature type="compositionally biased region" description="Polar residues" evidence="1">
    <location>
        <begin position="960"/>
        <end position="969"/>
    </location>
</feature>
<name>A0AAN7AKA7_9PEZI</name>
<dbReference type="EMBL" id="MU864371">
    <property type="protein sequence ID" value="KAK4189834.1"/>
    <property type="molecule type" value="Genomic_DNA"/>
</dbReference>
<accession>A0AAN7AKA7</accession>
<feature type="compositionally biased region" description="Low complexity" evidence="1">
    <location>
        <begin position="857"/>
        <end position="882"/>
    </location>
</feature>
<dbReference type="InterPro" id="IPR033979">
    <property type="entry name" value="MINDY_domain"/>
</dbReference>
<feature type="compositionally biased region" description="Basic and acidic residues" evidence="1">
    <location>
        <begin position="779"/>
        <end position="794"/>
    </location>
</feature>
<dbReference type="GO" id="GO:0005829">
    <property type="term" value="C:cytosol"/>
    <property type="evidence" value="ECO:0007669"/>
    <property type="project" value="TreeGrafter"/>
</dbReference>
<dbReference type="Proteomes" id="UP001302126">
    <property type="component" value="Unassembled WGS sequence"/>
</dbReference>
<dbReference type="AlphaFoldDB" id="A0AAN7AKA7"/>
<feature type="compositionally biased region" description="Low complexity" evidence="1">
    <location>
        <begin position="302"/>
        <end position="323"/>
    </location>
</feature>
<feature type="compositionally biased region" description="Polar residues" evidence="1">
    <location>
        <begin position="798"/>
        <end position="807"/>
    </location>
</feature>
<evidence type="ECO:0000256" key="1">
    <source>
        <dbReference type="SAM" id="MobiDB-lite"/>
    </source>
</evidence>
<gene>
    <name evidence="3" type="ORF">QBC35DRAFT_513729</name>
</gene>
<comment type="caution">
    <text evidence="3">The sequence shown here is derived from an EMBL/GenBank/DDBJ whole genome shotgun (WGS) entry which is preliminary data.</text>
</comment>
<feature type="compositionally biased region" description="Basic and acidic residues" evidence="1">
    <location>
        <begin position="1223"/>
        <end position="1238"/>
    </location>
</feature>
<feature type="compositionally biased region" description="Polar residues" evidence="1">
    <location>
        <begin position="21"/>
        <end position="31"/>
    </location>
</feature>
<feature type="region of interest" description="Disordered" evidence="1">
    <location>
        <begin position="725"/>
        <end position="993"/>
    </location>
</feature>
<feature type="compositionally biased region" description="Pro residues" evidence="1">
    <location>
        <begin position="169"/>
        <end position="179"/>
    </location>
</feature>
<feature type="region of interest" description="Disordered" evidence="1">
    <location>
        <begin position="1"/>
        <end position="79"/>
    </location>
</feature>
<feature type="domain" description="MINDY deubiquitinase" evidence="2">
    <location>
        <begin position="393"/>
        <end position="699"/>
    </location>
</feature>
<evidence type="ECO:0000313" key="4">
    <source>
        <dbReference type="Proteomes" id="UP001302126"/>
    </source>
</evidence>
<feature type="compositionally biased region" description="Polar residues" evidence="1">
    <location>
        <begin position="226"/>
        <end position="255"/>
    </location>
</feature>
<dbReference type="GO" id="GO:0071944">
    <property type="term" value="C:cell periphery"/>
    <property type="evidence" value="ECO:0007669"/>
    <property type="project" value="TreeGrafter"/>
</dbReference>
<protein>
    <recommendedName>
        <fullName evidence="2">MINDY deubiquitinase domain-containing protein</fullName>
    </recommendedName>
</protein>
<feature type="region of interest" description="Disordered" evidence="1">
    <location>
        <begin position="139"/>
        <end position="393"/>
    </location>
</feature>
<dbReference type="GO" id="GO:0071108">
    <property type="term" value="P:protein K48-linked deubiquitination"/>
    <property type="evidence" value="ECO:0007669"/>
    <property type="project" value="TreeGrafter"/>
</dbReference>
<feature type="compositionally biased region" description="Pro residues" evidence="1">
    <location>
        <begin position="211"/>
        <end position="220"/>
    </location>
</feature>
<dbReference type="GO" id="GO:0016807">
    <property type="term" value="F:cysteine-type carboxypeptidase activity"/>
    <property type="evidence" value="ECO:0007669"/>
    <property type="project" value="TreeGrafter"/>
</dbReference>
<dbReference type="PANTHER" id="PTHR18063">
    <property type="entry name" value="NF-E2 INDUCIBLE PROTEIN"/>
    <property type="match status" value="1"/>
</dbReference>
<feature type="compositionally biased region" description="Polar residues" evidence="1">
    <location>
        <begin position="185"/>
        <end position="195"/>
    </location>
</feature>
<feature type="compositionally biased region" description="Basic and acidic residues" evidence="1">
    <location>
        <begin position="45"/>
        <end position="56"/>
    </location>
</feature>
<organism evidence="3 4">
    <name type="scientific">Podospora australis</name>
    <dbReference type="NCBI Taxonomy" id="1536484"/>
    <lineage>
        <taxon>Eukaryota</taxon>
        <taxon>Fungi</taxon>
        <taxon>Dikarya</taxon>
        <taxon>Ascomycota</taxon>
        <taxon>Pezizomycotina</taxon>
        <taxon>Sordariomycetes</taxon>
        <taxon>Sordariomycetidae</taxon>
        <taxon>Sordariales</taxon>
        <taxon>Podosporaceae</taxon>
        <taxon>Podospora</taxon>
    </lineage>
</organism>
<feature type="compositionally biased region" description="Low complexity" evidence="1">
    <location>
        <begin position="822"/>
        <end position="834"/>
    </location>
</feature>
<dbReference type="GO" id="GO:0004843">
    <property type="term" value="F:cysteine-type deubiquitinase activity"/>
    <property type="evidence" value="ECO:0007669"/>
    <property type="project" value="InterPro"/>
</dbReference>
<keyword evidence="4" id="KW-1185">Reference proteome</keyword>
<evidence type="ECO:0000313" key="3">
    <source>
        <dbReference type="EMBL" id="KAK4189834.1"/>
    </source>
</evidence>
<dbReference type="PANTHER" id="PTHR18063:SF6">
    <property type="entry name" value="UBIQUITIN CARBOXYL-TERMINAL HYDROLASE"/>
    <property type="match status" value="1"/>
</dbReference>
<dbReference type="InterPro" id="IPR007518">
    <property type="entry name" value="MINDY"/>
</dbReference>
<evidence type="ECO:0000259" key="2">
    <source>
        <dbReference type="Pfam" id="PF04424"/>
    </source>
</evidence>
<feature type="compositionally biased region" description="Polar residues" evidence="1">
    <location>
        <begin position="726"/>
        <end position="740"/>
    </location>
</feature>
<sequence>MVARKPVPQNATFDPAVPSEARTTYSDSQPHLWSPANAEEEQAWGDERQIQNHTKDSTASSINDVPSTLRPGAASGYTGFEDENIWADRGAANGLDRVPIVLRPGSSHKMGSDFLGATGTGTADVTSVPAVLRPAGGAIKTETNPFKRKMQNAPAADTHDTFSTSAVSPTPPTLPPPVPFISAFSDLNINDSSKNPWDPAPSEDKVTTSATPPPPPPPVPALVEQDSGTENIWDSAKPSRQPTPGPNSKSPTLMSLPSEEGSADWDNEKPKDANPAKPFTAEEDEVLVEAHAWDDLGGAVGKGKAPAKASVASDSGAAAAGDDWNLIDMDPRPGPPARRDTWENFDEEEGSSKPAAPAQESKAQGKAPELPPRTNTVTEQPPQQPPRPVDKNETYQIKKINWYDVTAATNPRVSPILVQNANGPCPLVALVNALSLTTPADKPDTALVGALKSREQISIGLLLDAVFDELTSERRMQPGVPLPDITELYAFLQGLHTGMNVNPRYVPTPEVLAAFKRTSLTHLHPTERNDNMIPGTFEHTKEMALYSTFRIPLIHGWLPPHDDPVYDAFMRRAPSYEDAQNLLFREEELDEKLSSPDSQGLTEDEQQLYQDIMTIKSFLDDSATQLTKFGLETIRKSMKPGTVAILFRNDHFSTLYRHPQTLELHTLVTDMGFASHAEVVWESLVDLNGERAEFFSGDFRVVGGASHESPTRSRTQGSVTWADVATTDNGGWTTVQGRSGRTQRRPRSPEAGHPLPSPTREQEDRDLALALQLQEEEDERHRREQDRRRRESHLSEQYIEQQGRSPTSANRNGNSRGGGSNHGASRSTTSLGSATSGGTGRRTQGAGNGRSSSVRVTPASPAAALASSGNNNSNSSRTRAASQTVRSLIPPARPAVNRNPEDGVEDAPPSYEQASREPAYEPAAGHPSHPASSPTGSGPRLAPSTSASGATHRPTPSSPAPQQQGTVRVNRTPGPRASSGSVGNAAKPQHNDIYSPTAQMATSTVGLINNWYPPTAENYHFILSLWKWFPAAASLQWATKWYGMGKTSIPSSPLNIPGRLGWLTMECPGFLTLLYTFFKLPPQLGLSLSDLPYQNKVLAFLFVLHYSYRAVLYPLIQPSMSPLHLGIWLSGFSFQVINGLCLGSYLGGHGPVTQSGWPSTLQFAAGLAVFYVGLAANYYHDDELREIRRRENARQERLAKQSGQSRKSIEKHYEVPKAGLFKTEGRTERFESREEEHD</sequence>
<feature type="region of interest" description="Disordered" evidence="1">
    <location>
        <begin position="1195"/>
        <end position="1238"/>
    </location>
</feature>
<reference evidence="3" key="1">
    <citation type="journal article" date="2023" name="Mol. Phylogenet. Evol.">
        <title>Genome-scale phylogeny and comparative genomics of the fungal order Sordariales.</title>
        <authorList>
            <person name="Hensen N."/>
            <person name="Bonometti L."/>
            <person name="Westerberg I."/>
            <person name="Brannstrom I.O."/>
            <person name="Guillou S."/>
            <person name="Cros-Aarteil S."/>
            <person name="Calhoun S."/>
            <person name="Haridas S."/>
            <person name="Kuo A."/>
            <person name="Mondo S."/>
            <person name="Pangilinan J."/>
            <person name="Riley R."/>
            <person name="LaButti K."/>
            <person name="Andreopoulos B."/>
            <person name="Lipzen A."/>
            <person name="Chen C."/>
            <person name="Yan M."/>
            <person name="Daum C."/>
            <person name="Ng V."/>
            <person name="Clum A."/>
            <person name="Steindorff A."/>
            <person name="Ohm R.A."/>
            <person name="Martin F."/>
            <person name="Silar P."/>
            <person name="Natvig D.O."/>
            <person name="Lalanne C."/>
            <person name="Gautier V."/>
            <person name="Ament-Velasquez S.L."/>
            <person name="Kruys A."/>
            <person name="Hutchinson M.I."/>
            <person name="Powell A.J."/>
            <person name="Barry K."/>
            <person name="Miller A.N."/>
            <person name="Grigoriev I.V."/>
            <person name="Debuchy R."/>
            <person name="Gladieux P."/>
            <person name="Hiltunen Thoren M."/>
            <person name="Johannesson H."/>
        </authorList>
    </citation>
    <scope>NUCLEOTIDE SEQUENCE</scope>
    <source>
        <strain evidence="3">PSN309</strain>
    </source>
</reference>